<dbReference type="PROSITE" id="PS51194">
    <property type="entry name" value="HELICASE_CTER"/>
    <property type="match status" value="1"/>
</dbReference>
<feature type="compositionally biased region" description="Low complexity" evidence="9">
    <location>
        <begin position="2417"/>
        <end position="2430"/>
    </location>
</feature>
<feature type="compositionally biased region" description="Polar residues" evidence="9">
    <location>
        <begin position="1209"/>
        <end position="1220"/>
    </location>
</feature>
<feature type="compositionally biased region" description="Basic and acidic residues" evidence="9">
    <location>
        <begin position="399"/>
        <end position="411"/>
    </location>
</feature>
<feature type="compositionally biased region" description="Polar residues" evidence="9">
    <location>
        <begin position="2801"/>
        <end position="2810"/>
    </location>
</feature>
<evidence type="ECO:0000313" key="13">
    <source>
        <dbReference type="Proteomes" id="UP001152799"/>
    </source>
</evidence>
<feature type="region of interest" description="Disordered" evidence="9">
    <location>
        <begin position="293"/>
        <end position="882"/>
    </location>
</feature>
<evidence type="ECO:0000256" key="6">
    <source>
        <dbReference type="ARBA" id="ARBA00022840"/>
    </source>
</evidence>
<evidence type="ECO:0000313" key="12">
    <source>
        <dbReference type="EMBL" id="CAH1130484.1"/>
    </source>
</evidence>
<evidence type="ECO:0000259" key="11">
    <source>
        <dbReference type="PROSITE" id="PS51194"/>
    </source>
</evidence>
<keyword evidence="8" id="KW-0539">Nucleus</keyword>
<dbReference type="Pfam" id="PF00271">
    <property type="entry name" value="Helicase_C"/>
    <property type="match status" value="1"/>
</dbReference>
<evidence type="ECO:0000256" key="7">
    <source>
        <dbReference type="ARBA" id="ARBA00023125"/>
    </source>
</evidence>
<feature type="compositionally biased region" description="Polar residues" evidence="9">
    <location>
        <begin position="1298"/>
        <end position="1310"/>
    </location>
</feature>
<feature type="region of interest" description="Disordered" evidence="9">
    <location>
        <begin position="1173"/>
        <end position="1220"/>
    </location>
</feature>
<feature type="compositionally biased region" description="Basic and acidic residues" evidence="9">
    <location>
        <begin position="853"/>
        <end position="866"/>
    </location>
</feature>
<gene>
    <name evidence="12" type="ORF">CEUTPL_LOCUS9107</name>
</gene>
<evidence type="ECO:0000256" key="3">
    <source>
        <dbReference type="ARBA" id="ARBA00022741"/>
    </source>
</evidence>
<dbReference type="GO" id="GO:0016887">
    <property type="term" value="F:ATP hydrolysis activity"/>
    <property type="evidence" value="ECO:0007669"/>
    <property type="project" value="InterPro"/>
</dbReference>
<comment type="subcellular location">
    <subcellularLocation>
        <location evidence="1">Nucleus</location>
    </subcellularLocation>
</comment>
<dbReference type="OrthoDB" id="9900844at2759"/>
<comment type="similarity">
    <text evidence="2">Belongs to the SNF2/RAD54 helicase family.</text>
</comment>
<keyword evidence="6" id="KW-0067">ATP-binding</keyword>
<dbReference type="SMART" id="SM00490">
    <property type="entry name" value="HELICc"/>
    <property type="match status" value="1"/>
</dbReference>
<feature type="compositionally biased region" description="Basic and acidic residues" evidence="9">
    <location>
        <begin position="517"/>
        <end position="562"/>
    </location>
</feature>
<feature type="domain" description="Helicase C-terminal" evidence="11">
    <location>
        <begin position="1880"/>
        <end position="2032"/>
    </location>
</feature>
<protein>
    <recommendedName>
        <fullName evidence="14">Transcriptional regulator ATRX</fullName>
    </recommendedName>
</protein>
<feature type="compositionally biased region" description="Basic and acidic residues" evidence="9">
    <location>
        <begin position="321"/>
        <end position="332"/>
    </location>
</feature>
<dbReference type="Gene3D" id="3.40.50.300">
    <property type="entry name" value="P-loop containing nucleotide triphosphate hydrolases"/>
    <property type="match status" value="1"/>
</dbReference>
<dbReference type="PROSITE" id="PS51192">
    <property type="entry name" value="HELICASE_ATP_BIND_1"/>
    <property type="match status" value="1"/>
</dbReference>
<feature type="region of interest" description="Disordered" evidence="9">
    <location>
        <begin position="2714"/>
        <end position="2756"/>
    </location>
</feature>
<dbReference type="InterPro" id="IPR027417">
    <property type="entry name" value="P-loop_NTPase"/>
</dbReference>
<feature type="compositionally biased region" description="Polar residues" evidence="9">
    <location>
        <begin position="578"/>
        <end position="590"/>
    </location>
</feature>
<evidence type="ECO:0000256" key="4">
    <source>
        <dbReference type="ARBA" id="ARBA00022801"/>
    </source>
</evidence>
<evidence type="ECO:0000256" key="1">
    <source>
        <dbReference type="ARBA" id="ARBA00004123"/>
    </source>
</evidence>
<feature type="compositionally biased region" description="Basic and acidic residues" evidence="9">
    <location>
        <begin position="2588"/>
        <end position="2619"/>
    </location>
</feature>
<dbReference type="Proteomes" id="UP001152799">
    <property type="component" value="Chromosome 5"/>
</dbReference>
<dbReference type="EMBL" id="OU892281">
    <property type="protein sequence ID" value="CAH1130484.1"/>
    <property type="molecule type" value="Genomic_DNA"/>
</dbReference>
<feature type="compositionally biased region" description="Low complexity" evidence="9">
    <location>
        <begin position="2789"/>
        <end position="2800"/>
    </location>
</feature>
<evidence type="ECO:0000256" key="9">
    <source>
        <dbReference type="SAM" id="MobiDB-lite"/>
    </source>
</evidence>
<evidence type="ECO:0000256" key="5">
    <source>
        <dbReference type="ARBA" id="ARBA00022806"/>
    </source>
</evidence>
<dbReference type="PANTHER" id="PTHR45797">
    <property type="entry name" value="RAD54-LIKE"/>
    <property type="match status" value="1"/>
</dbReference>
<evidence type="ECO:0000256" key="8">
    <source>
        <dbReference type="ARBA" id="ARBA00023242"/>
    </source>
</evidence>
<dbReference type="Gene3D" id="3.40.50.10810">
    <property type="entry name" value="Tandem AAA-ATPase domain"/>
    <property type="match status" value="1"/>
</dbReference>
<feature type="compositionally biased region" description="Basic residues" evidence="9">
    <location>
        <begin position="1282"/>
        <end position="1295"/>
    </location>
</feature>
<feature type="compositionally biased region" description="Polar residues" evidence="9">
    <location>
        <begin position="2671"/>
        <end position="2691"/>
    </location>
</feature>
<keyword evidence="13" id="KW-1185">Reference proteome</keyword>
<dbReference type="InterPro" id="IPR044574">
    <property type="entry name" value="ARIP4-like"/>
</dbReference>
<dbReference type="GO" id="GO:0003677">
    <property type="term" value="F:DNA binding"/>
    <property type="evidence" value="ECO:0007669"/>
    <property type="project" value="UniProtKB-KW"/>
</dbReference>
<dbReference type="GO" id="GO:0005634">
    <property type="term" value="C:nucleus"/>
    <property type="evidence" value="ECO:0007669"/>
    <property type="project" value="UniProtKB-SubCell"/>
</dbReference>
<feature type="region of interest" description="Disordered" evidence="9">
    <location>
        <begin position="2671"/>
        <end position="2700"/>
    </location>
</feature>
<keyword evidence="4" id="KW-0378">Hydrolase</keyword>
<proteinExistence type="inferred from homology"/>
<dbReference type="InterPro" id="IPR001650">
    <property type="entry name" value="Helicase_C-like"/>
</dbReference>
<keyword evidence="7" id="KW-0238">DNA-binding</keyword>
<feature type="compositionally biased region" description="Polar residues" evidence="9">
    <location>
        <begin position="2853"/>
        <end position="2864"/>
    </location>
</feature>
<dbReference type="InterPro" id="IPR014001">
    <property type="entry name" value="Helicase_ATP-bd"/>
</dbReference>
<feature type="region of interest" description="Disordered" evidence="9">
    <location>
        <begin position="2365"/>
        <end position="2431"/>
    </location>
</feature>
<accession>A0A9P0GR42</accession>
<organism evidence="12 13">
    <name type="scientific">Ceutorhynchus assimilis</name>
    <name type="common">cabbage seed weevil</name>
    <dbReference type="NCBI Taxonomy" id="467358"/>
    <lineage>
        <taxon>Eukaryota</taxon>
        <taxon>Metazoa</taxon>
        <taxon>Ecdysozoa</taxon>
        <taxon>Arthropoda</taxon>
        <taxon>Hexapoda</taxon>
        <taxon>Insecta</taxon>
        <taxon>Pterygota</taxon>
        <taxon>Neoptera</taxon>
        <taxon>Endopterygota</taxon>
        <taxon>Coleoptera</taxon>
        <taxon>Polyphaga</taxon>
        <taxon>Cucujiformia</taxon>
        <taxon>Curculionidae</taxon>
        <taxon>Ceutorhynchinae</taxon>
        <taxon>Ceutorhynchus</taxon>
    </lineage>
</organism>
<evidence type="ECO:0008006" key="14">
    <source>
        <dbReference type="Google" id="ProtNLM"/>
    </source>
</evidence>
<dbReference type="InterPro" id="IPR049730">
    <property type="entry name" value="SNF2/RAD54-like_C"/>
</dbReference>
<evidence type="ECO:0000256" key="2">
    <source>
        <dbReference type="ARBA" id="ARBA00007025"/>
    </source>
</evidence>
<reference evidence="12" key="1">
    <citation type="submission" date="2022-01" db="EMBL/GenBank/DDBJ databases">
        <authorList>
            <person name="King R."/>
        </authorList>
    </citation>
    <scope>NUCLEOTIDE SEQUENCE</scope>
</reference>
<sequence length="2895" mass="321465">MEPMEIELLLVLKNLAQDVRHFLLRQKNEADKCIADFDKTHDKQKLCHKLAIILCEINASNIQHARAIKNRIKDFGEEDEFDTTIKKLEDLLSESSHETNHEKIPIPITNKQLEELQLSQCNSPEINHEENPVPITNEPQPSQCNSHKINHEDNPIPITNEPQLSQISSVHLDENLSQTSTAEYTIEGDGQEILDSLPKEINSQDTNISPNSVPIESYNPDPNMTMPFSESDFDVEELISYDHISQGSSAEENISNEEDMNLDTTVTEVAIANLDKVPSGDVDVEATKQVSDVAIDQDKDADTPLPSCVDSDAVPDNSTKVSDDQNKAKSDEVVATGPQVSSVSVDQDKTKLISGADERDSDVDFDASTDVPSDASDQDKLVAAESDTEAAKTLPNVESDDRALIEEELRQESVNNDGDISASDSSNEVQGQSKKRQKISNKAKMAIFKVISEFVRKKREQGKNSNSNSDTKEQDSNSGDKPSTKKKRKRRKKTDQKASTSKEDKVAIQTNGSSSDIDNRTSPDNAINKKDNEELTPEKTRLEDTDSDKTEISDTAEADHSEAISPFKKKTIKPLPPTSSDSENIFTQKKSAAIPLPSSNTEDSDASVPIPSLNIDDTEPVRGTKSAAVPLPSSSTEDSDAAVPIPSLNIDDTEPVRGTKSAAVPFPSSSTEDSDAAVPIPSLNIDDTEPVRGTKSAAVPLPTSSTEDSDAAVPIPSLNIDDTEPVRGTKSAAVPLPSSSTEDSDAAVPIPSLNIDGTEPARGTKRLLSSSDDSGSEPSKKISADNDGDVDFDAPTQVLDRPSTTPDEDGDSITPSDDTMSNKKRKISEASNHSIEFNLDDQDSLIEFPNSPDKNKSSEEESRPEESVAADVPIPEIPSDFFSEDKTDLLNMLDDKEKAQNALQGRTNQDRLLNLGSTERNLLDLYDRVINAGGDEESSENDDGSVHDDRLLSAGDVLNSSPEEAPKRLNLDNAERDELLDLLSETYQEYQIEDGQRTDTNGVNRGFLLGILNDYVQTISNRQGSDSNSVFLDVIMEEIAQQGSKKPTDDEEIDDSLVWDTFYELMHSEDDSLSSSSLTTDIDLDDLEIDFSDQERRAKKKEKINILKQDFGINKELHIDVEQIDVSPYIDKVLKKTAKKMDDDSCMEDSTEIERLCNIANLAKKKVQRKRFARYHTVSPSSSSCRSRSNDSRSESNDSRSESNDSLSGPNDSLSGSNASLSVRYDSDTYLSDNDVPLLNDDQSNDDIFHTYLIDKIINSSDDEQSRNDSDDEYDSSDNEKTKKKILTKKNKKKKDVNSSGSEIENAQTDTEVKDLDSSDEEDFVGVRKSRGLWRNDPLLESDSDTDDENSKKNKKKRININWDDAHSDDMDRIYQKTPDEDSGDDCRVLNKTPMKPIVITDDESSSKKNTGRRNIKPLMEDNALSISTQVANSEERARIKRLQERDEEKELLYSITNNTCNIEEEDPLILDTYKNKEVRIHPKITATLKAHQRRGIQFMWDSCYESIKQLEKGWGGSGCILAHCMGLGKTLQALALIHVLFNCALTKTKHVLVVCPLSTVSNWKNEFKLAYQNIRNPNVKLFTIENDGDRRFRIVQNWYKTGGLLVLGYECFSIMIDEKKWLKWGKKGLGCFKDDIFKALVDPGPDLVICDEGHLLRNKQTQRTMALNKVKTKRRIVLTGTPLQNNLLEYYYMVHFVKPNLLGTEKEFKTNFVNPISNGQFEDSTADDIMFMKKRTHVLHKILNKTVQRVEDSELKQYLPNFTDQALFVKLSDLQVNLYNAYLDMVNSRPVVFTRAGEISRANFLGDIQILRYICQHPDVVTIAEKTSKLKIKEQDVIDDVDYIEEVKAFDRNGWYKDLLPKEGTKKLEKGSKMMTVVNLVKEAAEVGDKVLIFAQAYAEMDNLEWFLCNHLKFRKGHDYYRMDGLIKPERRADMCNSFNCRNALKVFIMSTKVGGLGLNLTAANRVILMNVNWNPSYDIQSVFRVFRFGQTKPVYVYRLIAMDTMEEKMYQRQVTKLAIAHRVVDKHQITRHYSAADIQEFYSVRPTIAGVRPVPNVPEDRVLAKLLQKHKFIYRWHEHQALLANRPEEDLDELQKNAAWEEFNRKPDSPPPFTAMGEHPNFWTASAVLAGPPNYRLLGPQHPGPSGLLVRPPGMSNIYARPSGQNYGPIGLRPGPSGQYPGTSGQYPVPPLRLSGPSPGVQFRPLNAISASQPRPSFVPVNPKLNAVRQNLINTHFPDHSYSLPKDSLNTKQIIVAPLNNLASQQSSLPRIINSGNNTQNVRPTVVASQQLPSSSINNFDNNAQNIVANQQSSSSRINNFGNVVQNIKANVPTKTTVINFGKVVQNSRPTAALNQNVSVGNGGSLSLENPTKAPFIPPPTSNKQNLTKKRDREPEKPNTNDNLTAKRPKLDPQNLNNSNKNSTINLSDLSPVKAGDSLEQKIANAINDVKKINGKNARNVTQATLPQTNQINNNSLVQNINKKSQKVKIQPNTTLTTGYNKSANERSQNIITQKPENGPQLNKSNIIKATPFKKLPPGSKPPISAKIINVKPTNVFGGKSPVILADGIDLTSPPPPSNQQQSPQMRERVRSSLDHLRKLQQLEKAKTSPDLKDDPKLVAPNLPNFQQNPIGPPFPRIIGMRQGSPGSPSTLSAAKNLTFAHTPQISAVAASTSSQSPKSQNVRTSNGSPLRRVPLPSKINVNGIPVTLLNGANTSPKVVQSGRANTSPKVVQSGRANTSPKVVQSGHQRQEQQSIPMRFSKGQTNAKTLQRQMTNNLNKIIRLSTISGSPPISSQPSNTTKANLQSNKKPVGELVSAASLPILNQLPSTPTEFKSNKENRSKRKSYNNNAEENQSPGSSAREQLFSDLKKKGFNISPVKKHNPINKDVVKKD</sequence>
<dbReference type="CDD" id="cd18793">
    <property type="entry name" value="SF2_C_SNF"/>
    <property type="match status" value="1"/>
</dbReference>
<feature type="region of interest" description="Disordered" evidence="9">
    <location>
        <begin position="2829"/>
        <end position="2895"/>
    </location>
</feature>
<dbReference type="GO" id="GO:0004386">
    <property type="term" value="F:helicase activity"/>
    <property type="evidence" value="ECO:0007669"/>
    <property type="project" value="UniProtKB-KW"/>
</dbReference>
<keyword evidence="3" id="KW-0547">Nucleotide-binding</keyword>
<feature type="region of interest" description="Disordered" evidence="9">
    <location>
        <begin position="2789"/>
        <end position="2810"/>
    </location>
</feature>
<feature type="domain" description="Helicase ATP-binding" evidence="10">
    <location>
        <begin position="1511"/>
        <end position="1701"/>
    </location>
</feature>
<dbReference type="Pfam" id="PF00176">
    <property type="entry name" value="SNF2-rel_dom"/>
    <property type="match status" value="1"/>
</dbReference>
<keyword evidence="5" id="KW-0347">Helicase</keyword>
<name>A0A9P0GR42_9CUCU</name>
<dbReference type="PANTHER" id="PTHR45797:SF3">
    <property type="entry name" value="TRANSCRIPTIONAL REGULATOR ATRX HOMOLOG"/>
    <property type="match status" value="1"/>
</dbReference>
<feature type="compositionally biased region" description="Basic and acidic residues" evidence="9">
    <location>
        <begin position="2391"/>
        <end position="2401"/>
    </location>
</feature>
<feature type="compositionally biased region" description="Basic and acidic residues" evidence="9">
    <location>
        <begin position="1188"/>
        <end position="1203"/>
    </location>
</feature>
<feature type="compositionally biased region" description="Polar residues" evidence="9">
    <location>
        <begin position="412"/>
        <end position="432"/>
    </location>
</feature>
<feature type="compositionally biased region" description="Basic and acidic residues" evidence="9">
    <location>
        <begin position="1364"/>
        <end position="1389"/>
    </location>
</feature>
<evidence type="ECO:0000259" key="10">
    <source>
        <dbReference type="PROSITE" id="PS51192"/>
    </source>
</evidence>
<feature type="compositionally biased region" description="Basic residues" evidence="9">
    <location>
        <begin position="484"/>
        <end position="494"/>
    </location>
</feature>
<dbReference type="GO" id="GO:0005524">
    <property type="term" value="F:ATP binding"/>
    <property type="evidence" value="ECO:0007669"/>
    <property type="project" value="UniProtKB-KW"/>
</dbReference>
<dbReference type="SMART" id="SM00487">
    <property type="entry name" value="DEXDc"/>
    <property type="match status" value="1"/>
</dbReference>
<feature type="region of interest" description="Disordered" evidence="9">
    <location>
        <begin position="2569"/>
        <end position="2632"/>
    </location>
</feature>
<dbReference type="SUPFAM" id="SSF52540">
    <property type="entry name" value="P-loop containing nucleoside triphosphate hydrolases"/>
    <property type="match status" value="2"/>
</dbReference>
<dbReference type="InterPro" id="IPR038718">
    <property type="entry name" value="SNF2-like_sf"/>
</dbReference>
<dbReference type="InterPro" id="IPR000330">
    <property type="entry name" value="SNF2_N"/>
</dbReference>
<feature type="region of interest" description="Disordered" evidence="9">
    <location>
        <begin position="1261"/>
        <end position="1390"/>
    </location>
</feature>